<sequence length="610" mass="69186">MRTFIIIVFIISSLKLNAQSVVNGGSGQGLVSLVPDNGFEFKSGFKNINPETNLGFWRLRILPERLSTGLQEVKVTFEFSIDKPVKIRGYNSSGGEMLYNPSDFQVVLSGSMNFIIEGQYTDPITGKQYTFNNKKYVSQLGNSTINGGLFTYGPEIVTAIGKLKITQEADPLAAFLSKFKVQVTSIKAVSRNLRGFKDLDNKIGKLLETGKREAENKAQADSYLRQGHVQYGIADYKGAKELYQKAYLLNKDPKTLALVEDADKAILNKAEQERLQKETAEKQAKENNVSQASPNASLTQTTIKSNNNTASTSSSNQSNKNTASKNTSNSNTTSNSYRKEETTKTYEQMLYEREVYQRQQKEKLQQATNPGGYYMEKSGVNAYFDAQNERIKKEYAEKEAREEREWLARKRREEAEERRLQQEYEERRRKEEIFSNKIKSLNAFLKEHGYYSGATLPNSSLNVNSDKLYYFAYYTDHGSHTRIEDAKLQITNVFAIGRYADGSWPLQDAIKSEINKLVNPYCIYRGYYTSEQAAAAERNAFITKFKAEGVTVTEKYYEGKNTNVASRNTDVKVDYWGNPVKKTGNPSPEKKQSTPAKKQKLDYWGNPVKN</sequence>
<gene>
    <name evidence="4" type="ORF">ABS768_13505</name>
</gene>
<dbReference type="PROSITE" id="PS50005">
    <property type="entry name" value="TPR"/>
    <property type="match status" value="1"/>
</dbReference>
<comment type="caution">
    <text evidence="4">The sequence shown here is derived from an EMBL/GenBank/DDBJ whole genome shotgun (WGS) entry which is preliminary data.</text>
</comment>
<organism evidence="4 5">
    <name type="scientific">Flavobacterium rhizophilum</name>
    <dbReference type="NCBI Taxonomy" id="3163296"/>
    <lineage>
        <taxon>Bacteria</taxon>
        <taxon>Pseudomonadati</taxon>
        <taxon>Bacteroidota</taxon>
        <taxon>Flavobacteriia</taxon>
        <taxon>Flavobacteriales</taxon>
        <taxon>Flavobacteriaceae</taxon>
        <taxon>Flavobacterium</taxon>
    </lineage>
</organism>
<evidence type="ECO:0000256" key="1">
    <source>
        <dbReference type="PROSITE-ProRule" id="PRU00339"/>
    </source>
</evidence>
<dbReference type="EMBL" id="JBELQB010000010">
    <property type="protein sequence ID" value="MFL9838525.1"/>
    <property type="molecule type" value="Genomic_DNA"/>
</dbReference>
<keyword evidence="2" id="KW-0175">Coiled coil</keyword>
<evidence type="ECO:0008006" key="6">
    <source>
        <dbReference type="Google" id="ProtNLM"/>
    </source>
</evidence>
<feature type="coiled-coil region" evidence="2">
    <location>
        <begin position="403"/>
        <end position="430"/>
    </location>
</feature>
<name>A0ABW8YF36_9FLAO</name>
<evidence type="ECO:0000256" key="3">
    <source>
        <dbReference type="SAM" id="MobiDB-lite"/>
    </source>
</evidence>
<feature type="compositionally biased region" description="Basic and acidic residues" evidence="3">
    <location>
        <begin position="274"/>
        <end position="285"/>
    </location>
</feature>
<keyword evidence="1" id="KW-0802">TPR repeat</keyword>
<feature type="region of interest" description="Disordered" evidence="3">
    <location>
        <begin position="575"/>
        <end position="610"/>
    </location>
</feature>
<feature type="compositionally biased region" description="Low complexity" evidence="3">
    <location>
        <begin position="301"/>
        <end position="336"/>
    </location>
</feature>
<dbReference type="InterPro" id="IPR019734">
    <property type="entry name" value="TPR_rpt"/>
</dbReference>
<proteinExistence type="predicted"/>
<evidence type="ECO:0000313" key="5">
    <source>
        <dbReference type="Proteomes" id="UP001629059"/>
    </source>
</evidence>
<feature type="repeat" description="TPR" evidence="1">
    <location>
        <begin position="220"/>
        <end position="253"/>
    </location>
</feature>
<evidence type="ECO:0000313" key="4">
    <source>
        <dbReference type="EMBL" id="MFL9838525.1"/>
    </source>
</evidence>
<feature type="region of interest" description="Disordered" evidence="3">
    <location>
        <begin position="274"/>
        <end position="343"/>
    </location>
</feature>
<accession>A0ABW8YF36</accession>
<protein>
    <recommendedName>
        <fullName evidence="6">Tetratricopeptide repeat protein</fullName>
    </recommendedName>
</protein>
<dbReference type="Proteomes" id="UP001629059">
    <property type="component" value="Unassembled WGS sequence"/>
</dbReference>
<reference evidence="4 5" key="1">
    <citation type="submission" date="2024-06" db="EMBL/GenBank/DDBJ databases">
        <authorList>
            <person name="Kaempfer P."/>
            <person name="Viver T."/>
        </authorList>
    </citation>
    <scope>NUCLEOTIDE SEQUENCE [LARGE SCALE GENOMIC DNA]</scope>
    <source>
        <strain evidence="4 5">ST-75</strain>
    </source>
</reference>
<evidence type="ECO:0000256" key="2">
    <source>
        <dbReference type="SAM" id="Coils"/>
    </source>
</evidence>
<dbReference type="RefSeq" id="WP_408075482.1">
    <property type="nucleotide sequence ID" value="NZ_JBELQB010000010.1"/>
</dbReference>
<keyword evidence="5" id="KW-1185">Reference proteome</keyword>
<feature type="compositionally biased region" description="Polar residues" evidence="3">
    <location>
        <begin position="286"/>
        <end position="300"/>
    </location>
</feature>